<sequence length="297" mass="33285">MVDRILRLLASYSMLTCTTTTTTTLNPNHEEENGVIQRLYGLAPSSKYFLCDYDGICLTPTVHLFNDKVFMDSCYALKDAVLEGGIPFNKVHGVHAFEYPAKDPRFNLVFNKAMTSHTTLVMKFVLDKYKGFEGIKELVDVGGGLGLTLKMITSQYPTIKGINFDLPHVLQHAPPYPGVQHLPGDMFEGVPKGEAILLKCILHDWSEDESLKILKNCYAALPDHGKVMVIELIVPEAAETNAAARSIIQIDLVMMTQNPGGKERTKLEFESLAKRAGFAGVRYECYVCNYWVMEFYK</sequence>
<dbReference type="FunFam" id="3.40.50.150:FF:000061">
    <property type="entry name" value="Caffeic acid O-methyltransferase"/>
    <property type="match status" value="1"/>
</dbReference>
<dbReference type="Gene3D" id="3.40.50.150">
    <property type="entry name" value="Vaccinia Virus protein VP39"/>
    <property type="match status" value="1"/>
</dbReference>
<dbReference type="Gene3D" id="1.10.10.10">
    <property type="entry name" value="Winged helix-like DNA-binding domain superfamily/Winged helix DNA-binding domain"/>
    <property type="match status" value="1"/>
</dbReference>
<evidence type="ECO:0000256" key="4">
    <source>
        <dbReference type="PIRSR" id="PIRSR005739-1"/>
    </source>
</evidence>
<accession>A0AAP0RPM9</accession>
<comment type="caution">
    <text evidence="6">The sequence shown here is derived from an EMBL/GenBank/DDBJ whole genome shotgun (WGS) entry which is preliminary data.</text>
</comment>
<keyword evidence="1" id="KW-0489">Methyltransferase</keyword>
<evidence type="ECO:0000256" key="3">
    <source>
        <dbReference type="ARBA" id="ARBA00022691"/>
    </source>
</evidence>
<dbReference type="InterPro" id="IPR001077">
    <property type="entry name" value="COMT_C"/>
</dbReference>
<dbReference type="Proteomes" id="UP001415857">
    <property type="component" value="Unassembled WGS sequence"/>
</dbReference>
<dbReference type="InterPro" id="IPR016461">
    <property type="entry name" value="COMT-like"/>
</dbReference>
<dbReference type="GO" id="GO:0008171">
    <property type="term" value="F:O-methyltransferase activity"/>
    <property type="evidence" value="ECO:0007669"/>
    <property type="project" value="InterPro"/>
</dbReference>
<feature type="active site" description="Proton acceptor" evidence="4">
    <location>
        <position position="203"/>
    </location>
</feature>
<dbReference type="GO" id="GO:0009812">
    <property type="term" value="P:flavonoid metabolic process"/>
    <property type="evidence" value="ECO:0007669"/>
    <property type="project" value="UniProtKB-ARBA"/>
</dbReference>
<evidence type="ECO:0000256" key="1">
    <source>
        <dbReference type="ARBA" id="ARBA00022603"/>
    </source>
</evidence>
<evidence type="ECO:0000313" key="6">
    <source>
        <dbReference type="EMBL" id="KAK9279980.1"/>
    </source>
</evidence>
<evidence type="ECO:0000313" key="7">
    <source>
        <dbReference type="Proteomes" id="UP001415857"/>
    </source>
</evidence>
<evidence type="ECO:0000256" key="2">
    <source>
        <dbReference type="ARBA" id="ARBA00022679"/>
    </source>
</evidence>
<dbReference type="AlphaFoldDB" id="A0AAP0RPM9"/>
<gene>
    <name evidence="6" type="ORF">L1049_013664</name>
</gene>
<dbReference type="InterPro" id="IPR036390">
    <property type="entry name" value="WH_DNA-bd_sf"/>
</dbReference>
<evidence type="ECO:0000259" key="5">
    <source>
        <dbReference type="Pfam" id="PF00891"/>
    </source>
</evidence>
<keyword evidence="2" id="KW-0808">Transferase</keyword>
<feature type="domain" description="O-methyltransferase C-terminal" evidence="5">
    <location>
        <begin position="76"/>
        <end position="279"/>
    </location>
</feature>
<dbReference type="PROSITE" id="PS51683">
    <property type="entry name" value="SAM_OMT_II"/>
    <property type="match status" value="1"/>
</dbReference>
<dbReference type="PIRSF" id="PIRSF005739">
    <property type="entry name" value="O-mtase"/>
    <property type="match status" value="1"/>
</dbReference>
<organism evidence="6 7">
    <name type="scientific">Liquidambar formosana</name>
    <name type="common">Formosan gum</name>
    <dbReference type="NCBI Taxonomy" id="63359"/>
    <lineage>
        <taxon>Eukaryota</taxon>
        <taxon>Viridiplantae</taxon>
        <taxon>Streptophyta</taxon>
        <taxon>Embryophyta</taxon>
        <taxon>Tracheophyta</taxon>
        <taxon>Spermatophyta</taxon>
        <taxon>Magnoliopsida</taxon>
        <taxon>eudicotyledons</taxon>
        <taxon>Gunneridae</taxon>
        <taxon>Pentapetalae</taxon>
        <taxon>Saxifragales</taxon>
        <taxon>Altingiaceae</taxon>
        <taxon>Liquidambar</taxon>
    </lineage>
</organism>
<dbReference type="SUPFAM" id="SSF46785">
    <property type="entry name" value="Winged helix' DNA-binding domain"/>
    <property type="match status" value="1"/>
</dbReference>
<reference evidence="6 7" key="1">
    <citation type="journal article" date="2024" name="Plant J.">
        <title>Genome sequences and population genomics reveal climatic adaptation and genomic divergence between two closely related sweetgum species.</title>
        <authorList>
            <person name="Xu W.Q."/>
            <person name="Ren C.Q."/>
            <person name="Zhang X.Y."/>
            <person name="Comes H.P."/>
            <person name="Liu X.H."/>
            <person name="Li Y.G."/>
            <person name="Kettle C.J."/>
            <person name="Jalonen R."/>
            <person name="Gaisberger H."/>
            <person name="Ma Y.Z."/>
            <person name="Qiu Y.X."/>
        </authorList>
    </citation>
    <scope>NUCLEOTIDE SEQUENCE [LARGE SCALE GENOMIC DNA]</scope>
    <source>
        <strain evidence="6">Hangzhou</strain>
    </source>
</reference>
<dbReference type="EMBL" id="JBBPBK010000008">
    <property type="protein sequence ID" value="KAK9279980.1"/>
    <property type="molecule type" value="Genomic_DNA"/>
</dbReference>
<dbReference type="GO" id="GO:0032259">
    <property type="term" value="P:methylation"/>
    <property type="evidence" value="ECO:0007669"/>
    <property type="project" value="UniProtKB-KW"/>
</dbReference>
<proteinExistence type="predicted"/>
<dbReference type="GO" id="GO:0008757">
    <property type="term" value="F:S-adenosylmethionine-dependent methyltransferase activity"/>
    <property type="evidence" value="ECO:0007669"/>
    <property type="project" value="UniProtKB-ARBA"/>
</dbReference>
<dbReference type="InterPro" id="IPR036388">
    <property type="entry name" value="WH-like_DNA-bd_sf"/>
</dbReference>
<keyword evidence="3" id="KW-0949">S-adenosyl-L-methionine</keyword>
<dbReference type="Pfam" id="PF00891">
    <property type="entry name" value="Methyltransf_2"/>
    <property type="match status" value="1"/>
</dbReference>
<dbReference type="SUPFAM" id="SSF53335">
    <property type="entry name" value="S-adenosyl-L-methionine-dependent methyltransferases"/>
    <property type="match status" value="1"/>
</dbReference>
<dbReference type="InterPro" id="IPR029063">
    <property type="entry name" value="SAM-dependent_MTases_sf"/>
</dbReference>
<name>A0AAP0RPM9_LIQFO</name>
<protein>
    <recommendedName>
        <fullName evidence="5">O-methyltransferase C-terminal domain-containing protein</fullName>
    </recommendedName>
</protein>
<dbReference type="PANTHER" id="PTHR11746">
    <property type="entry name" value="O-METHYLTRANSFERASE"/>
    <property type="match status" value="1"/>
</dbReference>
<keyword evidence="7" id="KW-1185">Reference proteome</keyword>